<dbReference type="InterPro" id="IPR005828">
    <property type="entry name" value="MFS_sugar_transport-like"/>
</dbReference>
<dbReference type="SUPFAM" id="SSF103473">
    <property type="entry name" value="MFS general substrate transporter"/>
    <property type="match status" value="1"/>
</dbReference>
<protein>
    <recommendedName>
        <fullName evidence="8">Major facilitator superfamily (MFS) profile domain-containing protein</fullName>
    </recommendedName>
</protein>
<accession>A0ABP0CVJ4</accession>
<dbReference type="Pfam" id="PF00083">
    <property type="entry name" value="Sugar_tr"/>
    <property type="match status" value="1"/>
</dbReference>
<evidence type="ECO:0000256" key="4">
    <source>
        <dbReference type="ARBA" id="ARBA00023136"/>
    </source>
</evidence>
<evidence type="ECO:0000256" key="2">
    <source>
        <dbReference type="ARBA" id="ARBA00022692"/>
    </source>
</evidence>
<dbReference type="Gene3D" id="1.20.1250.20">
    <property type="entry name" value="MFS general substrate transporter like domains"/>
    <property type="match status" value="1"/>
</dbReference>
<sequence length="368" mass="40614">MAARMLNYIYIGMELSVVPVYQTEVVVPEVRGFVVSCYQLSLILGQLVINSICNRTSSLKTAAAYRIPYGMFFIIPSLVLAGMWFVPESPVWLLARGRHEEARRNFEILRRGAYSEADIAKQFDQMRIGVEMTSEKQPFADIFRSINLKRTLVVVAFSSQYGAIWIKSLDTTSAFNVTIIMACTYLAVTVFSIAVVDKTLGLFVIATLSCIQPNTPQIQLGIVCSLVIGDSAASLGLSTLVYGISTEVPADRLCDSTVLVGFIAKVVTTSVVAFCVPYIIEPGYGNLSGKIGFIFGGMGVLCMLFIWYCVPECAGKSAEEIELLFQHKVPMRKFKNYDTSLLVTSAEADDQETQLKRRTVVNSQEVDV</sequence>
<keyword evidence="7" id="KW-1185">Reference proteome</keyword>
<reference evidence="6 7" key="1">
    <citation type="submission" date="2024-01" db="EMBL/GenBank/DDBJ databases">
        <authorList>
            <person name="Allen C."/>
            <person name="Tagirdzhanova G."/>
        </authorList>
    </citation>
    <scope>NUCLEOTIDE SEQUENCE [LARGE SCALE GENOMIC DNA]</scope>
</reference>
<feature type="transmembrane region" description="Helical" evidence="5">
    <location>
        <begin position="256"/>
        <end position="279"/>
    </location>
</feature>
<evidence type="ECO:0008006" key="8">
    <source>
        <dbReference type="Google" id="ProtNLM"/>
    </source>
</evidence>
<evidence type="ECO:0000313" key="6">
    <source>
        <dbReference type="EMBL" id="CAK7235056.1"/>
    </source>
</evidence>
<evidence type="ECO:0000256" key="5">
    <source>
        <dbReference type="SAM" id="Phobius"/>
    </source>
</evidence>
<dbReference type="InterPro" id="IPR036259">
    <property type="entry name" value="MFS_trans_sf"/>
</dbReference>
<dbReference type="PANTHER" id="PTHR48022">
    <property type="entry name" value="PLASTIDIC GLUCOSE TRANSPORTER 4"/>
    <property type="match status" value="1"/>
</dbReference>
<feature type="transmembrane region" description="Helical" evidence="5">
    <location>
        <begin position="65"/>
        <end position="86"/>
    </location>
</feature>
<dbReference type="InterPro" id="IPR050360">
    <property type="entry name" value="MFS_Sugar_Transporters"/>
</dbReference>
<feature type="transmembrane region" description="Helical" evidence="5">
    <location>
        <begin position="179"/>
        <end position="208"/>
    </location>
</feature>
<dbReference type="EMBL" id="CAWUHB010000092">
    <property type="protein sequence ID" value="CAK7235056.1"/>
    <property type="molecule type" value="Genomic_DNA"/>
</dbReference>
<evidence type="ECO:0000256" key="1">
    <source>
        <dbReference type="ARBA" id="ARBA00004141"/>
    </source>
</evidence>
<dbReference type="PANTHER" id="PTHR48022:SF2">
    <property type="entry name" value="PLASTIDIC GLUCOSE TRANSPORTER 4"/>
    <property type="match status" value="1"/>
</dbReference>
<comment type="subcellular location">
    <subcellularLocation>
        <location evidence="1">Membrane</location>
        <topology evidence="1">Multi-pass membrane protein</topology>
    </subcellularLocation>
</comment>
<feature type="transmembrane region" description="Helical" evidence="5">
    <location>
        <begin position="291"/>
        <end position="308"/>
    </location>
</feature>
<comment type="caution">
    <text evidence="6">The sequence shown here is derived from an EMBL/GenBank/DDBJ whole genome shotgun (WGS) entry which is preliminary data.</text>
</comment>
<gene>
    <name evidence="6" type="ORF">SCUCBS95973_009141</name>
</gene>
<evidence type="ECO:0000313" key="7">
    <source>
        <dbReference type="Proteomes" id="UP001642405"/>
    </source>
</evidence>
<evidence type="ECO:0000256" key="3">
    <source>
        <dbReference type="ARBA" id="ARBA00022989"/>
    </source>
</evidence>
<proteinExistence type="predicted"/>
<name>A0ABP0CVJ4_9PEZI</name>
<organism evidence="6 7">
    <name type="scientific">Sporothrix curviconia</name>
    <dbReference type="NCBI Taxonomy" id="1260050"/>
    <lineage>
        <taxon>Eukaryota</taxon>
        <taxon>Fungi</taxon>
        <taxon>Dikarya</taxon>
        <taxon>Ascomycota</taxon>
        <taxon>Pezizomycotina</taxon>
        <taxon>Sordariomycetes</taxon>
        <taxon>Sordariomycetidae</taxon>
        <taxon>Ophiostomatales</taxon>
        <taxon>Ophiostomataceae</taxon>
        <taxon>Sporothrix</taxon>
    </lineage>
</organism>
<dbReference type="Proteomes" id="UP001642405">
    <property type="component" value="Unassembled WGS sequence"/>
</dbReference>
<keyword evidence="4 5" id="KW-0472">Membrane</keyword>
<keyword evidence="3 5" id="KW-1133">Transmembrane helix</keyword>
<keyword evidence="2 5" id="KW-0812">Transmembrane</keyword>